<evidence type="ECO:0000256" key="2">
    <source>
        <dbReference type="ARBA" id="ARBA00022475"/>
    </source>
</evidence>
<evidence type="ECO:0000256" key="4">
    <source>
        <dbReference type="ARBA" id="ARBA00022989"/>
    </source>
</evidence>
<dbReference type="InterPro" id="IPR018076">
    <property type="entry name" value="T2SS_GspF_dom"/>
</dbReference>
<dbReference type="PANTHER" id="PTHR35007">
    <property type="entry name" value="INTEGRAL MEMBRANE PROTEIN-RELATED"/>
    <property type="match status" value="1"/>
</dbReference>
<evidence type="ECO:0000256" key="6">
    <source>
        <dbReference type="SAM" id="MobiDB-lite"/>
    </source>
</evidence>
<keyword evidence="3 7" id="KW-0812">Transmembrane</keyword>
<feature type="region of interest" description="Disordered" evidence="6">
    <location>
        <begin position="1"/>
        <end position="37"/>
    </location>
</feature>
<sequence length="282" mass="29298">MTTRTRRGMSPLNRAMRASDGSRGSAPHRLSERGRWSSRIQAATHSTRGALGIASSAVSRSHGSHGSHDSHTHAPRPSTVGALAAAGLVVGLIIGVVFIGSAARALALGLVLALAAGLAPLLRQRSREASRSARIATQLPDVLDLLAVTVSAGLGFDAALSRVSSAFDGPLAEELRRVRHEVTLGATRAEALKELSRRTGLPQLRAFAAAIAQADALGAPLADVLRAQATTQRSVHSLRLEERAQQLPVKLVVPLVLCLLPALFVVVIGPAAVSLIDGSTLP</sequence>
<accession>A0A6J7RCX3</accession>
<evidence type="ECO:0000259" key="8">
    <source>
        <dbReference type="Pfam" id="PF00482"/>
    </source>
</evidence>
<feature type="domain" description="Type II secretion system protein GspF" evidence="8">
    <location>
        <begin position="143"/>
        <end position="268"/>
    </location>
</feature>
<comment type="subcellular location">
    <subcellularLocation>
        <location evidence="1">Cell membrane</location>
        <topology evidence="1">Multi-pass membrane protein</topology>
    </subcellularLocation>
</comment>
<protein>
    <submittedName>
        <fullName evidence="9">Unannotated protein</fullName>
    </submittedName>
</protein>
<evidence type="ECO:0000256" key="1">
    <source>
        <dbReference type="ARBA" id="ARBA00004651"/>
    </source>
</evidence>
<feature type="transmembrane region" description="Helical" evidence="7">
    <location>
        <begin position="80"/>
        <end position="99"/>
    </location>
</feature>
<feature type="transmembrane region" description="Helical" evidence="7">
    <location>
        <begin position="105"/>
        <end position="122"/>
    </location>
</feature>
<dbReference type="AlphaFoldDB" id="A0A6J7RCX3"/>
<keyword evidence="4 7" id="KW-1133">Transmembrane helix</keyword>
<feature type="region of interest" description="Disordered" evidence="6">
    <location>
        <begin position="54"/>
        <end position="76"/>
    </location>
</feature>
<dbReference type="PANTHER" id="PTHR35007:SF2">
    <property type="entry name" value="PILUS ASSEMBLE PROTEIN"/>
    <property type="match status" value="1"/>
</dbReference>
<dbReference type="GO" id="GO:0005886">
    <property type="term" value="C:plasma membrane"/>
    <property type="evidence" value="ECO:0007669"/>
    <property type="project" value="UniProtKB-SubCell"/>
</dbReference>
<feature type="transmembrane region" description="Helical" evidence="7">
    <location>
        <begin position="251"/>
        <end position="276"/>
    </location>
</feature>
<evidence type="ECO:0000256" key="7">
    <source>
        <dbReference type="SAM" id="Phobius"/>
    </source>
</evidence>
<organism evidence="9">
    <name type="scientific">freshwater metagenome</name>
    <dbReference type="NCBI Taxonomy" id="449393"/>
    <lineage>
        <taxon>unclassified sequences</taxon>
        <taxon>metagenomes</taxon>
        <taxon>ecological metagenomes</taxon>
    </lineage>
</organism>
<gene>
    <name evidence="9" type="ORF">UFOPK3992_02037</name>
</gene>
<evidence type="ECO:0000256" key="5">
    <source>
        <dbReference type="ARBA" id="ARBA00023136"/>
    </source>
</evidence>
<reference evidence="9" key="1">
    <citation type="submission" date="2020-05" db="EMBL/GenBank/DDBJ databases">
        <authorList>
            <person name="Chiriac C."/>
            <person name="Salcher M."/>
            <person name="Ghai R."/>
            <person name="Kavagutti S V."/>
        </authorList>
    </citation>
    <scope>NUCLEOTIDE SEQUENCE</scope>
</reference>
<keyword evidence="5 7" id="KW-0472">Membrane</keyword>
<proteinExistence type="predicted"/>
<dbReference type="EMBL" id="CAFBOZ010000379">
    <property type="protein sequence ID" value="CAB5026619.1"/>
    <property type="molecule type" value="Genomic_DNA"/>
</dbReference>
<evidence type="ECO:0000256" key="3">
    <source>
        <dbReference type="ARBA" id="ARBA00022692"/>
    </source>
</evidence>
<dbReference type="Pfam" id="PF00482">
    <property type="entry name" value="T2SSF"/>
    <property type="match status" value="1"/>
</dbReference>
<name>A0A6J7RCX3_9ZZZZ</name>
<evidence type="ECO:0000313" key="9">
    <source>
        <dbReference type="EMBL" id="CAB5026619.1"/>
    </source>
</evidence>
<keyword evidence="2" id="KW-1003">Cell membrane</keyword>